<evidence type="ECO:0000313" key="4">
    <source>
        <dbReference type="Proteomes" id="UP000019184"/>
    </source>
</evidence>
<proteinExistence type="predicted"/>
<protein>
    <recommendedName>
        <fullName evidence="2">Phytase-like domain-containing protein</fullName>
    </recommendedName>
</protein>
<dbReference type="PROSITE" id="PS51257">
    <property type="entry name" value="PROKAR_LIPOPROTEIN"/>
    <property type="match status" value="1"/>
</dbReference>
<dbReference type="PIRSF" id="PIRSF031900">
    <property type="entry name" value="UCP031900"/>
    <property type="match status" value="1"/>
</dbReference>
<dbReference type="EMBL" id="CBTK010000304">
    <property type="protein sequence ID" value="CDH47609.1"/>
    <property type="molecule type" value="Genomic_DNA"/>
</dbReference>
<dbReference type="InterPro" id="IPR027372">
    <property type="entry name" value="Phytase-like_dom"/>
</dbReference>
<sequence length="339" mass="37060">MPRFILLLVLLSGLSLSACAAREFAATPISLADHVAPGDIYAGIRLLGALRLSSSEINGLRLCGLSGLAWDEGAGLLYAISDQGALFHLRPVFDDQGYLAGARSIAAYPLQDASGKPLRTPFDDSEGLAIRNGDHQIQGDTELLISFEVKPRVVRYSTKGEWRGEESLPAVLRDIRNYRDPNQALEAVTLDPRWGVLVGTETPLRNDPSGQIRIFTSSGRFWIYPLGSAPSSALVAMEALPDGSLLTLERAFVAPLRPLVISLRRTELPVLGTAGVPLKVTDIAVFDSSQGWLLDNFEGLTRYRDQRFFMVSDDNCNSWQTTLLVYFELLPVAPVSGFR</sequence>
<keyword evidence="4" id="KW-1185">Reference proteome</keyword>
<evidence type="ECO:0000313" key="3">
    <source>
        <dbReference type="EMBL" id="CDH47609.1"/>
    </source>
</evidence>
<accession>A0A7U7J695</accession>
<dbReference type="RefSeq" id="WP_195912252.1">
    <property type="nucleotide sequence ID" value="NZ_CBTK010000304.1"/>
</dbReference>
<dbReference type="InterPro" id="IPR014567">
    <property type="entry name" value="UCP031900"/>
</dbReference>
<dbReference type="AlphaFoldDB" id="A0A7U7J695"/>
<feature type="signal peptide" evidence="1">
    <location>
        <begin position="1"/>
        <end position="20"/>
    </location>
</feature>
<comment type="caution">
    <text evidence="3">The sequence shown here is derived from an EMBL/GenBank/DDBJ whole genome shotgun (WGS) entry which is preliminary data.</text>
</comment>
<organism evidence="3 4">
    <name type="scientific">Candidatus Contendobacter odensis Run_B_J11</name>
    <dbReference type="NCBI Taxonomy" id="1400861"/>
    <lineage>
        <taxon>Bacteria</taxon>
        <taxon>Pseudomonadati</taxon>
        <taxon>Pseudomonadota</taxon>
        <taxon>Gammaproteobacteria</taxon>
        <taxon>Candidatus Competibacteraceae</taxon>
        <taxon>Candidatus Contendibacter</taxon>
    </lineage>
</organism>
<evidence type="ECO:0000259" key="2">
    <source>
        <dbReference type="Pfam" id="PF13449"/>
    </source>
</evidence>
<feature type="domain" description="Phytase-like" evidence="2">
    <location>
        <begin position="63"/>
        <end position="315"/>
    </location>
</feature>
<reference evidence="3 4" key="1">
    <citation type="journal article" date="2014" name="ISME J.">
        <title>Candidatus Competibacter-lineage genomes retrieved from metagenomes reveal functional metabolic diversity.</title>
        <authorList>
            <person name="McIlroy S.J."/>
            <person name="Albertsen M."/>
            <person name="Andresen E.K."/>
            <person name="Saunders A.M."/>
            <person name="Kristiansen R."/>
            <person name="Stokholm-Bjerregaard M."/>
            <person name="Nielsen K.L."/>
            <person name="Nielsen P.H."/>
        </authorList>
    </citation>
    <scope>NUCLEOTIDE SEQUENCE [LARGE SCALE GENOMIC DNA]</scope>
    <source>
        <strain evidence="3 4">Run_B_J11</strain>
    </source>
</reference>
<dbReference type="Proteomes" id="UP000019184">
    <property type="component" value="Unassembled WGS sequence"/>
</dbReference>
<feature type="chain" id="PRO_5030600939" description="Phytase-like domain-containing protein" evidence="1">
    <location>
        <begin position="21"/>
        <end position="339"/>
    </location>
</feature>
<dbReference type="Pfam" id="PF13449">
    <property type="entry name" value="Phytase-like"/>
    <property type="match status" value="1"/>
</dbReference>
<evidence type="ECO:0000256" key="1">
    <source>
        <dbReference type="SAM" id="SignalP"/>
    </source>
</evidence>
<gene>
    <name evidence="3" type="ORF">BN874_850027</name>
</gene>
<keyword evidence="1" id="KW-0732">Signal</keyword>
<name>A0A7U7J695_9GAMM</name>